<keyword evidence="10" id="KW-0573">Peptidoglycan synthesis</keyword>
<dbReference type="SUPFAM" id="SSF69189">
    <property type="entry name" value="Penicillin-binding protein associated domain"/>
    <property type="match status" value="1"/>
</dbReference>
<evidence type="ECO:0000256" key="3">
    <source>
        <dbReference type="ARBA" id="ARBA00007164"/>
    </source>
</evidence>
<dbReference type="Proteomes" id="UP000440978">
    <property type="component" value="Unassembled WGS sequence"/>
</dbReference>
<evidence type="ECO:0000256" key="11">
    <source>
        <dbReference type="ARBA" id="ARBA00023316"/>
    </source>
</evidence>
<dbReference type="PANTHER" id="PTHR21581:SF6">
    <property type="entry name" value="TRAFFICKING PROTEIN PARTICLE COMPLEX SUBUNIT 12"/>
    <property type="match status" value="1"/>
</dbReference>
<dbReference type="PANTHER" id="PTHR21581">
    <property type="entry name" value="D-ALANYL-D-ALANINE CARBOXYPEPTIDASE"/>
    <property type="match status" value="1"/>
</dbReference>
<feature type="domain" description="Peptidase S11 D-Ala-D-Ala carboxypeptidase A C-terminal" evidence="16">
    <location>
        <begin position="282"/>
        <end position="373"/>
    </location>
</feature>
<feature type="active site" evidence="13">
    <location>
        <position position="126"/>
    </location>
</feature>
<sequence>MKILVSIGLSVILLVSSLGSQGFTYAKSKSEKKDAAEQMKSAFVIEKETGKVLFTKDSNKELPPASMTKIMTLLLIFKGLDRHDFSLKDKVSVSEHAASMGGSQVFLEPGETMTVNEMLKAITIASANDASVAMAEYIAGSEKDFVKRMNKEAKKLGLKHTHFKNPTGLPVDGHYSSAHDMAIMAKALLDHEKVLGYTSRYEDYLREDTENKFWLVNTNKLIKTYPGVDGLKTGFTNEAKYCLTATATRNNMRVIAVVMGAQTPKDRNKKMAQLLDQAFANYKIKKLINKNHTVKVVDVSKSEKQHVPVVTKKPVVLLLKKSDSGKHVKKRIMIKKHLQAPLKAGTVVGYYELRQNNKVLAKTPLVINQDIKEASWWQLFKQTMGKIVH</sequence>
<dbReference type="EMBL" id="WNHB01000005">
    <property type="protein sequence ID" value="MTT31221.1"/>
    <property type="molecule type" value="Genomic_DNA"/>
</dbReference>
<dbReference type="RefSeq" id="WP_155217144.1">
    <property type="nucleotide sequence ID" value="NZ_WNHB01000005.1"/>
</dbReference>
<evidence type="ECO:0000256" key="7">
    <source>
        <dbReference type="ARBA" id="ARBA00022729"/>
    </source>
</evidence>
<dbReference type="OrthoDB" id="9791132at2"/>
<dbReference type="Pfam" id="PF07943">
    <property type="entry name" value="PBP5_C"/>
    <property type="match status" value="1"/>
</dbReference>
<keyword evidence="9" id="KW-0133">Cell shape</keyword>
<evidence type="ECO:0000256" key="13">
    <source>
        <dbReference type="PIRSR" id="PIRSR618044-1"/>
    </source>
</evidence>
<dbReference type="UniPathway" id="UPA00219"/>
<dbReference type="SUPFAM" id="SSF56601">
    <property type="entry name" value="beta-lactamase/transpeptidase-like"/>
    <property type="match status" value="1"/>
</dbReference>
<evidence type="ECO:0000256" key="10">
    <source>
        <dbReference type="ARBA" id="ARBA00022984"/>
    </source>
</evidence>
<feature type="active site" description="Proton acceptor" evidence="13">
    <location>
        <position position="69"/>
    </location>
</feature>
<evidence type="ECO:0000259" key="16">
    <source>
        <dbReference type="SMART" id="SM00936"/>
    </source>
</evidence>
<dbReference type="InterPro" id="IPR001967">
    <property type="entry name" value="Peptidase_S11_N"/>
</dbReference>
<evidence type="ECO:0000256" key="2">
    <source>
        <dbReference type="ARBA" id="ARBA00004752"/>
    </source>
</evidence>
<keyword evidence="11" id="KW-0961">Cell wall biogenesis/degradation</keyword>
<keyword evidence="7" id="KW-0732">Signal</keyword>
<evidence type="ECO:0000256" key="15">
    <source>
        <dbReference type="RuleBase" id="RU004016"/>
    </source>
</evidence>
<evidence type="ECO:0000313" key="18">
    <source>
        <dbReference type="Proteomes" id="UP000440978"/>
    </source>
</evidence>
<name>A0A6N8CMR4_9BACI</name>
<dbReference type="SMART" id="SM00936">
    <property type="entry name" value="PBP5_C"/>
    <property type="match status" value="1"/>
</dbReference>
<evidence type="ECO:0000313" key="17">
    <source>
        <dbReference type="EMBL" id="MTT31221.1"/>
    </source>
</evidence>
<dbReference type="InterPro" id="IPR012907">
    <property type="entry name" value="Peptidase_S11_C"/>
</dbReference>
<dbReference type="AlphaFoldDB" id="A0A6N8CMR4"/>
<evidence type="ECO:0000256" key="1">
    <source>
        <dbReference type="ARBA" id="ARBA00003217"/>
    </source>
</evidence>
<evidence type="ECO:0000256" key="6">
    <source>
        <dbReference type="ARBA" id="ARBA00022670"/>
    </source>
</evidence>
<dbReference type="InterPro" id="IPR037167">
    <property type="entry name" value="Peptidase_S11_C_sf"/>
</dbReference>
<dbReference type="InterPro" id="IPR012338">
    <property type="entry name" value="Beta-lactam/transpept-like"/>
</dbReference>
<keyword evidence="18" id="KW-1185">Reference proteome</keyword>
<dbReference type="GO" id="GO:0009002">
    <property type="term" value="F:serine-type D-Ala-D-Ala carboxypeptidase activity"/>
    <property type="evidence" value="ECO:0007669"/>
    <property type="project" value="UniProtKB-EC"/>
</dbReference>
<protein>
    <recommendedName>
        <fullName evidence="4">serine-type D-Ala-D-Ala carboxypeptidase</fullName>
        <ecNumber evidence="4">3.4.16.4</ecNumber>
    </recommendedName>
</protein>
<evidence type="ECO:0000256" key="12">
    <source>
        <dbReference type="ARBA" id="ARBA00034000"/>
    </source>
</evidence>
<evidence type="ECO:0000256" key="8">
    <source>
        <dbReference type="ARBA" id="ARBA00022801"/>
    </source>
</evidence>
<organism evidence="17 18">
    <name type="scientific">Terrilactibacillus tamarindi</name>
    <dbReference type="NCBI Taxonomy" id="2599694"/>
    <lineage>
        <taxon>Bacteria</taxon>
        <taxon>Bacillati</taxon>
        <taxon>Bacillota</taxon>
        <taxon>Bacilli</taxon>
        <taxon>Bacillales</taxon>
        <taxon>Bacillaceae</taxon>
        <taxon>Terrilactibacillus</taxon>
    </lineage>
</organism>
<dbReference type="InterPro" id="IPR018044">
    <property type="entry name" value="Peptidase_S11"/>
</dbReference>
<comment type="caution">
    <text evidence="17">The sequence shown here is derived from an EMBL/GenBank/DDBJ whole genome shotgun (WGS) entry which is preliminary data.</text>
</comment>
<feature type="active site" description="Acyl-ester intermediate" evidence="13">
    <location>
        <position position="66"/>
    </location>
</feature>
<dbReference type="GO" id="GO:0009252">
    <property type="term" value="P:peptidoglycan biosynthetic process"/>
    <property type="evidence" value="ECO:0007669"/>
    <property type="project" value="UniProtKB-UniPathway"/>
</dbReference>
<comment type="catalytic activity">
    <reaction evidence="12">
        <text>Preferential cleavage: (Ac)2-L-Lys-D-Ala-|-D-Ala. Also transpeptidation of peptidyl-alanyl moieties that are N-acyl substituents of D-alanine.</text>
        <dbReference type="EC" id="3.4.16.4"/>
    </reaction>
</comment>
<dbReference type="GO" id="GO:0071555">
    <property type="term" value="P:cell wall organization"/>
    <property type="evidence" value="ECO:0007669"/>
    <property type="project" value="UniProtKB-KW"/>
</dbReference>
<dbReference type="GO" id="GO:0006508">
    <property type="term" value="P:proteolysis"/>
    <property type="evidence" value="ECO:0007669"/>
    <property type="project" value="UniProtKB-KW"/>
</dbReference>
<comment type="pathway">
    <text evidence="2">Cell wall biogenesis; peptidoglycan biosynthesis.</text>
</comment>
<evidence type="ECO:0000256" key="9">
    <source>
        <dbReference type="ARBA" id="ARBA00022960"/>
    </source>
</evidence>
<evidence type="ECO:0000256" key="14">
    <source>
        <dbReference type="PIRSR" id="PIRSR618044-2"/>
    </source>
</evidence>
<dbReference type="PRINTS" id="PR00725">
    <property type="entry name" value="DADACBPTASE1"/>
</dbReference>
<feature type="binding site" evidence="14">
    <location>
        <position position="232"/>
    </location>
    <ligand>
        <name>substrate</name>
    </ligand>
</feature>
<dbReference type="Gene3D" id="2.60.410.10">
    <property type="entry name" value="D-Ala-D-Ala carboxypeptidase, C-terminal domain"/>
    <property type="match status" value="1"/>
</dbReference>
<keyword evidence="8" id="KW-0378">Hydrolase</keyword>
<gene>
    <name evidence="17" type="ORF">GMB86_04220</name>
</gene>
<evidence type="ECO:0000256" key="5">
    <source>
        <dbReference type="ARBA" id="ARBA00022645"/>
    </source>
</evidence>
<accession>A0A6N8CMR4</accession>
<keyword evidence="6" id="KW-0645">Protease</keyword>
<dbReference type="InterPro" id="IPR015956">
    <property type="entry name" value="Peniciliin-bd_prot_C_sf"/>
</dbReference>
<reference evidence="17 18" key="1">
    <citation type="submission" date="2019-11" db="EMBL/GenBank/DDBJ databases">
        <title>Terrilactibacillus tamarindus sp. nov. BCM23-1 isolated from bark of Tamarindus indica.</title>
        <authorList>
            <person name="Kingkaew E."/>
            <person name="Tanasupawat S."/>
        </authorList>
    </citation>
    <scope>NUCLEOTIDE SEQUENCE [LARGE SCALE GENOMIC DNA]</scope>
    <source>
        <strain evidence="17 18">BCM23-1</strain>
    </source>
</reference>
<dbReference type="EC" id="3.4.16.4" evidence="4"/>
<dbReference type="Pfam" id="PF00768">
    <property type="entry name" value="Peptidase_S11"/>
    <property type="match status" value="1"/>
</dbReference>
<proteinExistence type="inferred from homology"/>
<evidence type="ECO:0000256" key="4">
    <source>
        <dbReference type="ARBA" id="ARBA00012448"/>
    </source>
</evidence>
<comment type="function">
    <text evidence="1">Removes C-terminal D-alanyl residues from sugar-peptide cell wall precursors.</text>
</comment>
<keyword evidence="5 17" id="KW-0121">Carboxypeptidase</keyword>
<dbReference type="Gene3D" id="3.40.710.10">
    <property type="entry name" value="DD-peptidase/beta-lactamase superfamily"/>
    <property type="match status" value="1"/>
</dbReference>
<dbReference type="GO" id="GO:0008360">
    <property type="term" value="P:regulation of cell shape"/>
    <property type="evidence" value="ECO:0007669"/>
    <property type="project" value="UniProtKB-KW"/>
</dbReference>
<comment type="similarity">
    <text evidence="3 15">Belongs to the peptidase S11 family.</text>
</comment>